<dbReference type="EMBL" id="JAATVY010000017">
    <property type="protein sequence ID" value="NJC72275.1"/>
    <property type="molecule type" value="Genomic_DNA"/>
</dbReference>
<dbReference type="PANTHER" id="PTHR43408">
    <property type="entry name" value="FMN REDUCTASE (NADPH)"/>
    <property type="match status" value="1"/>
</dbReference>
<dbReference type="SUPFAM" id="SSF52218">
    <property type="entry name" value="Flavoproteins"/>
    <property type="match status" value="1"/>
</dbReference>
<evidence type="ECO:0000313" key="5">
    <source>
        <dbReference type="EMBL" id="NJC72275.1"/>
    </source>
</evidence>
<name>A0ABX0Y4D9_9ACTN</name>
<keyword evidence="1" id="KW-0285">Flavoprotein</keyword>
<feature type="domain" description="NADPH-dependent FMN reductase-like" evidence="4">
    <location>
        <begin position="8"/>
        <end position="147"/>
    </location>
</feature>
<keyword evidence="2" id="KW-0288">FMN</keyword>
<protein>
    <submittedName>
        <fullName evidence="5">NADPH-dependent oxidoreductase</fullName>
    </submittedName>
</protein>
<dbReference type="InterPro" id="IPR051814">
    <property type="entry name" value="NAD(P)H-dep_FMN_reductase"/>
</dbReference>
<dbReference type="InterPro" id="IPR029039">
    <property type="entry name" value="Flavoprotein-like_sf"/>
</dbReference>
<keyword evidence="3" id="KW-0560">Oxidoreductase</keyword>
<evidence type="ECO:0000256" key="2">
    <source>
        <dbReference type="ARBA" id="ARBA00022643"/>
    </source>
</evidence>
<dbReference type="Gene3D" id="3.40.50.360">
    <property type="match status" value="1"/>
</dbReference>
<dbReference type="InterPro" id="IPR005025">
    <property type="entry name" value="FMN_Rdtase-like_dom"/>
</dbReference>
<dbReference type="Pfam" id="PF03358">
    <property type="entry name" value="FMN_red"/>
    <property type="match status" value="1"/>
</dbReference>
<accession>A0ABX0Y4D9</accession>
<evidence type="ECO:0000259" key="4">
    <source>
        <dbReference type="Pfam" id="PF03358"/>
    </source>
</evidence>
<evidence type="ECO:0000256" key="3">
    <source>
        <dbReference type="ARBA" id="ARBA00023002"/>
    </source>
</evidence>
<proteinExistence type="predicted"/>
<gene>
    <name evidence="5" type="ORF">HC031_21515</name>
</gene>
<dbReference type="PANTHER" id="PTHR43408:SF2">
    <property type="entry name" value="FMN REDUCTASE (NADPH)"/>
    <property type="match status" value="1"/>
</dbReference>
<sequence>MSTPTVEVVELIGNPRAGSRTRAFADAVTAELTGRLARAGSPSGRPRVLELAEIAAVTFGPRPARAVAPLDDPFAPVREARLLVVATPTYKGSYTGLLKVFLDQFGPGDLAGAVAVPVAVAASPAHLAAVTTALRDLLVELGADVPAHPPAVLESRLTAPTEVAAEWAAWHAGEVTDLLLGRETVRATAAI</sequence>
<evidence type="ECO:0000313" key="6">
    <source>
        <dbReference type="Proteomes" id="UP000722989"/>
    </source>
</evidence>
<keyword evidence="6" id="KW-1185">Reference proteome</keyword>
<dbReference type="RefSeq" id="WP_167927187.1">
    <property type="nucleotide sequence ID" value="NZ_JAATVY010000017.1"/>
</dbReference>
<comment type="caution">
    <text evidence="5">The sequence shown here is derived from an EMBL/GenBank/DDBJ whole genome shotgun (WGS) entry which is preliminary data.</text>
</comment>
<dbReference type="Proteomes" id="UP000722989">
    <property type="component" value="Unassembled WGS sequence"/>
</dbReference>
<organism evidence="5 6">
    <name type="scientific">Planosporangium thailandense</name>
    <dbReference type="NCBI Taxonomy" id="765197"/>
    <lineage>
        <taxon>Bacteria</taxon>
        <taxon>Bacillati</taxon>
        <taxon>Actinomycetota</taxon>
        <taxon>Actinomycetes</taxon>
        <taxon>Micromonosporales</taxon>
        <taxon>Micromonosporaceae</taxon>
        <taxon>Planosporangium</taxon>
    </lineage>
</organism>
<reference evidence="5 6" key="1">
    <citation type="submission" date="2020-03" db="EMBL/GenBank/DDBJ databases">
        <title>WGS of the type strain of Planosporangium spp.</title>
        <authorList>
            <person name="Thawai C."/>
        </authorList>
    </citation>
    <scope>NUCLEOTIDE SEQUENCE [LARGE SCALE GENOMIC DNA]</scope>
    <source>
        <strain evidence="5 6">TBRC 5610</strain>
    </source>
</reference>
<evidence type="ECO:0000256" key="1">
    <source>
        <dbReference type="ARBA" id="ARBA00022630"/>
    </source>
</evidence>